<dbReference type="GO" id="GO:0006164">
    <property type="term" value="P:purine nucleotide biosynthetic process"/>
    <property type="evidence" value="ECO:0007669"/>
    <property type="project" value="TreeGrafter"/>
</dbReference>
<keyword evidence="9" id="KW-0614">Plasmid</keyword>
<evidence type="ECO:0000313" key="10">
    <source>
        <dbReference type="Proteomes" id="UP000540266"/>
    </source>
</evidence>
<dbReference type="EMBL" id="CP064932">
    <property type="protein sequence ID" value="QPK11386.1"/>
    <property type="molecule type" value="Genomic_DNA"/>
</dbReference>
<dbReference type="InterPro" id="IPR029099">
    <property type="entry name" value="Pribosyltran_N"/>
</dbReference>
<dbReference type="KEGG" id="rpha:AMC79_PC00368"/>
<keyword evidence="2" id="KW-0808">Transferase</keyword>
<dbReference type="RefSeq" id="WP_081279176.1">
    <property type="nucleotide sequence ID" value="NZ_CP013530.1"/>
</dbReference>
<gene>
    <name evidence="9" type="ORF">HER27_022025</name>
</gene>
<comment type="similarity">
    <text evidence="8">Belongs to the ribose-phosphate pyrophosphokinase family.</text>
</comment>
<evidence type="ECO:0000256" key="3">
    <source>
        <dbReference type="ARBA" id="ARBA00022727"/>
    </source>
</evidence>
<evidence type="ECO:0000256" key="6">
    <source>
        <dbReference type="ARBA" id="ARBA00022840"/>
    </source>
</evidence>
<dbReference type="GO" id="GO:0005737">
    <property type="term" value="C:cytoplasm"/>
    <property type="evidence" value="ECO:0007669"/>
    <property type="project" value="TreeGrafter"/>
</dbReference>
<dbReference type="Proteomes" id="UP000540266">
    <property type="component" value="Plasmid pBS3a"/>
</dbReference>
<dbReference type="GO" id="GO:0000287">
    <property type="term" value="F:magnesium ion binding"/>
    <property type="evidence" value="ECO:0007669"/>
    <property type="project" value="InterPro"/>
</dbReference>
<name>A0A7X6J1R8_9HYPH</name>
<dbReference type="GO" id="GO:0016301">
    <property type="term" value="F:kinase activity"/>
    <property type="evidence" value="ECO:0007669"/>
    <property type="project" value="UniProtKB-KW"/>
</dbReference>
<evidence type="ECO:0000256" key="4">
    <source>
        <dbReference type="ARBA" id="ARBA00022741"/>
    </source>
</evidence>
<dbReference type="FunFam" id="3.40.50.2020:FF:000014">
    <property type="entry name" value="Ribose-phosphate pyrophosphokinase 1"/>
    <property type="match status" value="1"/>
</dbReference>
<dbReference type="InterPro" id="IPR000836">
    <property type="entry name" value="PRTase_dom"/>
</dbReference>
<keyword evidence="4" id="KW-0547">Nucleotide-binding</keyword>
<dbReference type="GO" id="GO:0006015">
    <property type="term" value="P:5-phosphoribose 1-diphosphate biosynthetic process"/>
    <property type="evidence" value="ECO:0007669"/>
    <property type="project" value="TreeGrafter"/>
</dbReference>
<evidence type="ECO:0000256" key="2">
    <source>
        <dbReference type="ARBA" id="ARBA00022679"/>
    </source>
</evidence>
<organism evidence="9 10">
    <name type="scientific">Rhizobium phaseoli</name>
    <dbReference type="NCBI Taxonomy" id="396"/>
    <lineage>
        <taxon>Bacteria</taxon>
        <taxon>Pseudomonadati</taxon>
        <taxon>Pseudomonadota</taxon>
        <taxon>Alphaproteobacteria</taxon>
        <taxon>Hyphomicrobiales</taxon>
        <taxon>Rhizobiaceae</taxon>
        <taxon>Rhizobium/Agrobacterium group</taxon>
        <taxon>Rhizobium</taxon>
    </lineage>
</organism>
<dbReference type="SMART" id="SM01400">
    <property type="entry name" value="Pribosyltran_N"/>
    <property type="match status" value="1"/>
</dbReference>
<dbReference type="GO" id="GO:0002189">
    <property type="term" value="C:ribose phosphate diphosphokinase complex"/>
    <property type="evidence" value="ECO:0007669"/>
    <property type="project" value="TreeGrafter"/>
</dbReference>
<dbReference type="PANTHER" id="PTHR10210">
    <property type="entry name" value="RIBOSE-PHOSPHATE DIPHOSPHOKINASE FAMILY MEMBER"/>
    <property type="match status" value="1"/>
</dbReference>
<comment type="catalytic activity">
    <reaction evidence="7">
        <text>D-ribose 5-phosphate + ATP = 5-phospho-alpha-D-ribose 1-diphosphate + AMP + H(+)</text>
        <dbReference type="Rhea" id="RHEA:15609"/>
        <dbReference type="ChEBI" id="CHEBI:15378"/>
        <dbReference type="ChEBI" id="CHEBI:30616"/>
        <dbReference type="ChEBI" id="CHEBI:58017"/>
        <dbReference type="ChEBI" id="CHEBI:78346"/>
        <dbReference type="ChEBI" id="CHEBI:456215"/>
        <dbReference type="EC" id="2.7.6.1"/>
    </reaction>
</comment>
<keyword evidence="5" id="KW-0418">Kinase</keyword>
<dbReference type="Pfam" id="PF00156">
    <property type="entry name" value="Pribosyltran"/>
    <property type="match status" value="1"/>
</dbReference>
<dbReference type="NCBIfam" id="TIGR01251">
    <property type="entry name" value="ribP_PPkin"/>
    <property type="match status" value="1"/>
</dbReference>
<dbReference type="InterPro" id="IPR005946">
    <property type="entry name" value="Rib-P_diPkinase"/>
</dbReference>
<sequence length="313" mass="33498">MTPESPYRTDPAANDLRIAATETSAKFASTVHRALTRSGITILNTQVFSNGQMAVTPRDGRLGGDVVVVQTFPDSVHDRLFELFLALGAVRARGPRTITAVLPYLPYSRSDRPAFDGGPVPVRILAGIIETLGIDRLITFELHVPQLCAAFACPVVNLQFAPALVRHLGSAAVDGDMVVSPDFGGAKRAEHLAALLGCPFAVMRKHRRDDDDFRESVEILGDVAGRTIILIDDEINSGQTAFSAAAHLKAAGARKITLAAAHAIFTPSLNENWGRSQIDRIVVTDSVGRTDNFPDSVEVVSIGNEIAGALQAR</sequence>
<keyword evidence="6" id="KW-0067">ATP-binding</keyword>
<dbReference type="EC" id="2.7.6.1" evidence="1"/>
<evidence type="ECO:0000313" key="9">
    <source>
        <dbReference type="EMBL" id="QPK11386.1"/>
    </source>
</evidence>
<evidence type="ECO:0000256" key="1">
    <source>
        <dbReference type="ARBA" id="ARBA00013247"/>
    </source>
</evidence>
<dbReference type="InterPro" id="IPR029057">
    <property type="entry name" value="PRTase-like"/>
</dbReference>
<protein>
    <recommendedName>
        <fullName evidence="1">ribose-phosphate diphosphokinase</fullName>
        <ecNumber evidence="1">2.7.6.1</ecNumber>
    </recommendedName>
</protein>
<dbReference type="Gene3D" id="3.40.50.2020">
    <property type="match status" value="2"/>
</dbReference>
<dbReference type="CDD" id="cd06223">
    <property type="entry name" value="PRTases_typeI"/>
    <property type="match status" value="1"/>
</dbReference>
<dbReference type="PANTHER" id="PTHR10210:SF32">
    <property type="entry name" value="RIBOSE-PHOSPHATE PYROPHOSPHOKINASE 2"/>
    <property type="match status" value="1"/>
</dbReference>
<dbReference type="GO" id="GO:0004749">
    <property type="term" value="F:ribose phosphate diphosphokinase activity"/>
    <property type="evidence" value="ECO:0007669"/>
    <property type="project" value="UniProtKB-EC"/>
</dbReference>
<evidence type="ECO:0000256" key="8">
    <source>
        <dbReference type="RuleBase" id="RU004324"/>
    </source>
</evidence>
<dbReference type="GeneID" id="45960682"/>
<dbReference type="AlphaFoldDB" id="A0A7X6J1R8"/>
<reference evidence="9 10" key="1">
    <citation type="submission" date="2020-11" db="EMBL/GenBank/DDBJ databases">
        <title>Indigenous Rhizobia Nodulating Common beans in Western Kenya.</title>
        <authorList>
            <person name="Wekesa C.S."/>
            <person name="Oelmueller R."/>
            <person name="Furch A.C."/>
        </authorList>
    </citation>
    <scope>NUCLEOTIDE SEQUENCE [LARGE SCALE GENOMIC DNA]</scope>
    <source>
        <strain evidence="10">BS3</strain>
        <plasmid evidence="9 10">pBS3a</plasmid>
    </source>
</reference>
<evidence type="ECO:0000256" key="5">
    <source>
        <dbReference type="ARBA" id="ARBA00022777"/>
    </source>
</evidence>
<geneLocation type="plasmid" evidence="9 10">
    <name>pBS3a</name>
</geneLocation>
<dbReference type="SUPFAM" id="SSF53271">
    <property type="entry name" value="PRTase-like"/>
    <property type="match status" value="1"/>
</dbReference>
<keyword evidence="3 8" id="KW-0545">Nucleotide biosynthesis</keyword>
<dbReference type="GO" id="GO:0005524">
    <property type="term" value="F:ATP binding"/>
    <property type="evidence" value="ECO:0007669"/>
    <property type="project" value="UniProtKB-KW"/>
</dbReference>
<dbReference type="Pfam" id="PF13793">
    <property type="entry name" value="Pribosyltran_N"/>
    <property type="match status" value="1"/>
</dbReference>
<proteinExistence type="inferred from homology"/>
<evidence type="ECO:0000256" key="7">
    <source>
        <dbReference type="ARBA" id="ARBA00049535"/>
    </source>
</evidence>
<accession>A0A7X6J1R8</accession>